<reference evidence="2" key="1">
    <citation type="submission" date="2014-03" db="EMBL/GenBank/DDBJ databases">
        <title>The Genome Sequence of Puccinia striiformis f. sp. tritici PST-78.</title>
        <authorList>
            <consortium name="The Broad Institute Genome Sequencing Platform"/>
            <person name="Cuomo C."/>
            <person name="Hulbert S."/>
            <person name="Chen X."/>
            <person name="Walker B."/>
            <person name="Young S.K."/>
            <person name="Zeng Q."/>
            <person name="Gargeya S."/>
            <person name="Fitzgerald M."/>
            <person name="Haas B."/>
            <person name="Abouelleil A."/>
            <person name="Alvarado L."/>
            <person name="Arachchi H.M."/>
            <person name="Berlin A.M."/>
            <person name="Chapman S.B."/>
            <person name="Goldberg J."/>
            <person name="Griggs A."/>
            <person name="Gujja S."/>
            <person name="Hansen M."/>
            <person name="Howarth C."/>
            <person name="Imamovic A."/>
            <person name="Larimer J."/>
            <person name="McCowan C."/>
            <person name="Montmayeur A."/>
            <person name="Murphy C."/>
            <person name="Neiman D."/>
            <person name="Pearson M."/>
            <person name="Priest M."/>
            <person name="Roberts A."/>
            <person name="Saif S."/>
            <person name="Shea T."/>
            <person name="Sisk P."/>
            <person name="Sykes S."/>
            <person name="Wortman J."/>
            <person name="Nusbaum C."/>
            <person name="Birren B."/>
        </authorList>
    </citation>
    <scope>NUCLEOTIDE SEQUENCE [LARGE SCALE GENOMIC DNA]</scope>
    <source>
        <strain evidence="2">race PST-78</strain>
    </source>
</reference>
<dbReference type="AlphaFoldDB" id="A0A0L0V2P8"/>
<dbReference type="EMBL" id="AJIL01000135">
    <property type="protein sequence ID" value="KNE93568.1"/>
    <property type="molecule type" value="Genomic_DNA"/>
</dbReference>
<feature type="non-terminal residue" evidence="1">
    <location>
        <position position="1"/>
    </location>
</feature>
<dbReference type="OrthoDB" id="2509372at2759"/>
<evidence type="ECO:0000313" key="2">
    <source>
        <dbReference type="Proteomes" id="UP000054564"/>
    </source>
</evidence>
<dbReference type="Proteomes" id="UP000054564">
    <property type="component" value="Unassembled WGS sequence"/>
</dbReference>
<gene>
    <name evidence="1" type="ORF">PSTG_13101</name>
</gene>
<evidence type="ECO:0000313" key="1">
    <source>
        <dbReference type="EMBL" id="KNE93568.1"/>
    </source>
</evidence>
<proteinExistence type="predicted"/>
<protein>
    <submittedName>
        <fullName evidence="1">Uncharacterized protein</fullName>
    </submittedName>
</protein>
<name>A0A0L0V2P8_9BASI</name>
<keyword evidence="2" id="KW-1185">Reference proteome</keyword>
<organism evidence="1 2">
    <name type="scientific">Puccinia striiformis f. sp. tritici PST-78</name>
    <dbReference type="NCBI Taxonomy" id="1165861"/>
    <lineage>
        <taxon>Eukaryota</taxon>
        <taxon>Fungi</taxon>
        <taxon>Dikarya</taxon>
        <taxon>Basidiomycota</taxon>
        <taxon>Pucciniomycotina</taxon>
        <taxon>Pucciniomycetes</taxon>
        <taxon>Pucciniales</taxon>
        <taxon>Pucciniaceae</taxon>
        <taxon>Puccinia</taxon>
    </lineage>
</organism>
<sequence length="112" mass="13472">NTCKYPLHVDIEIFRGSKIKNKPLTPQENADLVQHYLTVLRLRKDKTLRNHQPTEWELLSHKEKLILACYHSHLREEENLEALITLQQFIRENNEKKEQERLDSGLLLRTRY</sequence>
<comment type="caution">
    <text evidence="1">The sequence shown here is derived from an EMBL/GenBank/DDBJ whole genome shotgun (WGS) entry which is preliminary data.</text>
</comment>
<accession>A0A0L0V2P8</accession>